<dbReference type="Proteomes" id="UP000008144">
    <property type="component" value="Chromosome 1"/>
</dbReference>
<reference evidence="1" key="3">
    <citation type="submission" date="2025-08" db="UniProtKB">
        <authorList>
            <consortium name="Ensembl"/>
        </authorList>
    </citation>
    <scope>IDENTIFICATION</scope>
</reference>
<dbReference type="EMBL" id="EAAA01000187">
    <property type="status" value="NOT_ANNOTATED_CDS"/>
    <property type="molecule type" value="Genomic_DNA"/>
</dbReference>
<name>H2Y0Y3_CIOIN</name>
<reference evidence="1" key="4">
    <citation type="submission" date="2025-09" db="UniProtKB">
        <authorList>
            <consortium name="Ensembl"/>
        </authorList>
    </citation>
    <scope>IDENTIFICATION</scope>
</reference>
<dbReference type="AlphaFoldDB" id="H2Y0Y3"/>
<keyword evidence="2" id="KW-1185">Reference proteome</keyword>
<organism evidence="1 2">
    <name type="scientific">Ciona intestinalis</name>
    <name type="common">Transparent sea squirt</name>
    <name type="synonym">Ascidia intestinalis</name>
    <dbReference type="NCBI Taxonomy" id="7719"/>
    <lineage>
        <taxon>Eukaryota</taxon>
        <taxon>Metazoa</taxon>
        <taxon>Chordata</taxon>
        <taxon>Tunicata</taxon>
        <taxon>Ascidiacea</taxon>
        <taxon>Phlebobranchia</taxon>
        <taxon>Cionidae</taxon>
        <taxon>Ciona</taxon>
    </lineage>
</organism>
<protein>
    <submittedName>
        <fullName evidence="1">Uncharacterized protein</fullName>
    </submittedName>
</protein>
<reference evidence="1" key="2">
    <citation type="journal article" date="2008" name="Genome Biol.">
        <title>Improved genome assembly and evidence-based global gene model set for the chordate Ciona intestinalis: new insight into intron and operon populations.</title>
        <authorList>
            <person name="Satou Y."/>
            <person name="Mineta K."/>
            <person name="Ogasawara M."/>
            <person name="Sasakura Y."/>
            <person name="Shoguchi E."/>
            <person name="Ueno K."/>
            <person name="Yamada L."/>
            <person name="Matsumoto J."/>
            <person name="Wasserscheid J."/>
            <person name="Dewar K."/>
            <person name="Wiley G.B."/>
            <person name="Macmil S.L."/>
            <person name="Roe B.A."/>
            <person name="Zeller R.W."/>
            <person name="Hastings K.E."/>
            <person name="Lemaire P."/>
            <person name="Lindquist E."/>
            <person name="Endo T."/>
            <person name="Hotta K."/>
            <person name="Inaba K."/>
        </authorList>
    </citation>
    <scope>NUCLEOTIDE SEQUENCE [LARGE SCALE GENOMIC DNA]</scope>
    <source>
        <strain evidence="1">wild type</strain>
    </source>
</reference>
<reference evidence="2" key="1">
    <citation type="journal article" date="2002" name="Science">
        <title>The draft genome of Ciona intestinalis: insights into chordate and vertebrate origins.</title>
        <authorList>
            <person name="Dehal P."/>
            <person name="Satou Y."/>
            <person name="Campbell R.K."/>
            <person name="Chapman J."/>
            <person name="Degnan B."/>
            <person name="De Tomaso A."/>
            <person name="Davidson B."/>
            <person name="Di Gregorio A."/>
            <person name="Gelpke M."/>
            <person name="Goodstein D.M."/>
            <person name="Harafuji N."/>
            <person name="Hastings K.E."/>
            <person name="Ho I."/>
            <person name="Hotta K."/>
            <person name="Huang W."/>
            <person name="Kawashima T."/>
            <person name="Lemaire P."/>
            <person name="Martinez D."/>
            <person name="Meinertzhagen I.A."/>
            <person name="Necula S."/>
            <person name="Nonaka M."/>
            <person name="Putnam N."/>
            <person name="Rash S."/>
            <person name="Saiga H."/>
            <person name="Satake M."/>
            <person name="Terry A."/>
            <person name="Yamada L."/>
            <person name="Wang H.G."/>
            <person name="Awazu S."/>
            <person name="Azumi K."/>
            <person name="Boore J."/>
            <person name="Branno M."/>
            <person name="Chin-Bow S."/>
            <person name="DeSantis R."/>
            <person name="Doyle S."/>
            <person name="Francino P."/>
            <person name="Keys D.N."/>
            <person name="Haga S."/>
            <person name="Hayashi H."/>
            <person name="Hino K."/>
            <person name="Imai K.S."/>
            <person name="Inaba K."/>
            <person name="Kano S."/>
            <person name="Kobayashi K."/>
            <person name="Kobayashi M."/>
            <person name="Lee B.I."/>
            <person name="Makabe K.W."/>
            <person name="Manohar C."/>
            <person name="Matassi G."/>
            <person name="Medina M."/>
            <person name="Mochizuki Y."/>
            <person name="Mount S."/>
            <person name="Morishita T."/>
            <person name="Miura S."/>
            <person name="Nakayama A."/>
            <person name="Nishizaka S."/>
            <person name="Nomoto H."/>
            <person name="Ohta F."/>
            <person name="Oishi K."/>
            <person name="Rigoutsos I."/>
            <person name="Sano M."/>
            <person name="Sasaki A."/>
            <person name="Sasakura Y."/>
            <person name="Shoguchi E."/>
            <person name="Shin-i T."/>
            <person name="Spagnuolo A."/>
            <person name="Stainier D."/>
            <person name="Suzuki M.M."/>
            <person name="Tassy O."/>
            <person name="Takatori N."/>
            <person name="Tokuoka M."/>
            <person name="Yagi K."/>
            <person name="Yoshizaki F."/>
            <person name="Wada S."/>
            <person name="Zhang C."/>
            <person name="Hyatt P.D."/>
            <person name="Larimer F."/>
            <person name="Detter C."/>
            <person name="Doggett N."/>
            <person name="Glavina T."/>
            <person name="Hawkins T."/>
            <person name="Richardson P."/>
            <person name="Lucas S."/>
            <person name="Kohara Y."/>
            <person name="Levine M."/>
            <person name="Satoh N."/>
            <person name="Rokhsar D.S."/>
        </authorList>
    </citation>
    <scope>NUCLEOTIDE SEQUENCE [LARGE SCALE GENOMIC DNA]</scope>
</reference>
<dbReference type="Ensembl" id="ENSCINT00000032506.1">
    <property type="protein sequence ID" value="ENSCINP00000035567.1"/>
    <property type="gene ID" value="ENSCING00000019882.1"/>
</dbReference>
<dbReference type="InParanoid" id="H2Y0Y3"/>
<proteinExistence type="predicted"/>
<sequence length="29" mass="3431">MKRCPVLPHPTIYNFSDECVITDMKQHIN</sequence>
<evidence type="ECO:0000313" key="2">
    <source>
        <dbReference type="Proteomes" id="UP000008144"/>
    </source>
</evidence>
<dbReference type="HOGENOM" id="CLU_3410560_0_0_1"/>
<accession>H2Y0Y3</accession>
<evidence type="ECO:0000313" key="1">
    <source>
        <dbReference type="Ensembl" id="ENSCINP00000035567.1"/>
    </source>
</evidence>